<accession>X0SK27</accession>
<comment type="caution">
    <text evidence="1">The sequence shown here is derived from an EMBL/GenBank/DDBJ whole genome shotgun (WGS) entry which is preliminary data.</text>
</comment>
<gene>
    <name evidence="1" type="ORF">S01H1_00935</name>
</gene>
<reference evidence="1" key="1">
    <citation type="journal article" date="2014" name="Front. Microbiol.">
        <title>High frequency of phylogenetically diverse reductive dehalogenase-homologous genes in deep subseafloor sedimentary metagenomes.</title>
        <authorList>
            <person name="Kawai M."/>
            <person name="Futagami T."/>
            <person name="Toyoda A."/>
            <person name="Takaki Y."/>
            <person name="Nishi S."/>
            <person name="Hori S."/>
            <person name="Arai W."/>
            <person name="Tsubouchi T."/>
            <person name="Morono Y."/>
            <person name="Uchiyama I."/>
            <person name="Ito T."/>
            <person name="Fujiyama A."/>
            <person name="Inagaki F."/>
            <person name="Takami H."/>
        </authorList>
    </citation>
    <scope>NUCLEOTIDE SEQUENCE</scope>
    <source>
        <strain evidence="1">Expedition CK06-06</strain>
    </source>
</reference>
<organism evidence="1">
    <name type="scientific">marine sediment metagenome</name>
    <dbReference type="NCBI Taxonomy" id="412755"/>
    <lineage>
        <taxon>unclassified sequences</taxon>
        <taxon>metagenomes</taxon>
        <taxon>ecological metagenomes</taxon>
    </lineage>
</organism>
<dbReference type="AlphaFoldDB" id="X0SK27"/>
<evidence type="ECO:0000313" key="1">
    <source>
        <dbReference type="EMBL" id="GAF76242.1"/>
    </source>
</evidence>
<name>X0SK27_9ZZZZ</name>
<sequence>MPVAREVVNQVMRSISKGDVILLEEFLRLLRQNAHYGLEHVAKGSQPQLK</sequence>
<dbReference type="EMBL" id="BARS01000366">
    <property type="protein sequence ID" value="GAF76242.1"/>
    <property type="molecule type" value="Genomic_DNA"/>
</dbReference>
<proteinExistence type="predicted"/>
<protein>
    <submittedName>
        <fullName evidence="1">Uncharacterized protein</fullName>
    </submittedName>
</protein>